<dbReference type="SUPFAM" id="SSF51735">
    <property type="entry name" value="NAD(P)-binding Rossmann-fold domains"/>
    <property type="match status" value="1"/>
</dbReference>
<gene>
    <name evidence="6" type="ORF">PYV00_05110</name>
</gene>
<feature type="non-terminal residue" evidence="6">
    <location>
        <position position="1"/>
    </location>
</feature>
<proteinExistence type="inferred from homology"/>
<comment type="cofactor">
    <cofactor evidence="1">
        <name>NADP(+)</name>
        <dbReference type="ChEBI" id="CHEBI:58349"/>
    </cofactor>
</comment>
<dbReference type="GO" id="GO:0008446">
    <property type="term" value="F:GDP-mannose 4,6-dehydratase activity"/>
    <property type="evidence" value="ECO:0007669"/>
    <property type="project" value="UniProtKB-EC"/>
</dbReference>
<evidence type="ECO:0000259" key="5">
    <source>
        <dbReference type="Pfam" id="PF16363"/>
    </source>
</evidence>
<dbReference type="InterPro" id="IPR036291">
    <property type="entry name" value="NAD(P)-bd_dom_sf"/>
</dbReference>
<evidence type="ECO:0000313" key="6">
    <source>
        <dbReference type="EMBL" id="MDE8651096.1"/>
    </source>
</evidence>
<evidence type="ECO:0000256" key="3">
    <source>
        <dbReference type="ARBA" id="ARBA00011989"/>
    </source>
</evidence>
<dbReference type="PANTHER" id="PTHR43715:SF1">
    <property type="entry name" value="GDP-MANNOSE 4,6 DEHYDRATASE"/>
    <property type="match status" value="1"/>
</dbReference>
<dbReference type="EMBL" id="JARESE010000014">
    <property type="protein sequence ID" value="MDE8651096.1"/>
    <property type="molecule type" value="Genomic_DNA"/>
</dbReference>
<sequence length="175" mass="19676">GAATYRPSKLTPTGLRNRRATNLDALRDWGHAKDYVRMQWMMLQQDEPEDFVIATGQQYSVREFITWSAKELGIELRFEGEGVEERGIVDAVSGDIAVSVKPGDVIVRVDPRYFRPAEVETLLGDPSKAKEKLGWVPEISAREMRAEMVASDLQTARRHALLKAHGLELPVAMEN</sequence>
<dbReference type="Pfam" id="PF16363">
    <property type="entry name" value="GDP_Man_Dehyd"/>
    <property type="match status" value="1"/>
</dbReference>
<feature type="domain" description="NAD(P)-binding" evidence="5">
    <location>
        <begin position="21"/>
        <end position="148"/>
    </location>
</feature>
<keyword evidence="7" id="KW-1185">Reference proteome</keyword>
<dbReference type="Gene3D" id="3.40.50.720">
    <property type="entry name" value="NAD(P)-binding Rossmann-like Domain"/>
    <property type="match status" value="1"/>
</dbReference>
<evidence type="ECO:0000256" key="4">
    <source>
        <dbReference type="ARBA" id="ARBA00023239"/>
    </source>
</evidence>
<protein>
    <recommendedName>
        <fullName evidence="3">GDP-mannose 4,6-dehydratase</fullName>
        <ecNumber evidence="3">4.2.1.47</ecNumber>
    </recommendedName>
</protein>
<evidence type="ECO:0000256" key="1">
    <source>
        <dbReference type="ARBA" id="ARBA00001937"/>
    </source>
</evidence>
<dbReference type="Proteomes" id="UP001216253">
    <property type="component" value="Unassembled WGS sequence"/>
</dbReference>
<dbReference type="EC" id="4.2.1.47" evidence="3"/>
<dbReference type="InterPro" id="IPR016040">
    <property type="entry name" value="NAD(P)-bd_dom"/>
</dbReference>
<organism evidence="6 7">
    <name type="scientific">Novosphingobium album</name>
    <name type="common">ex Liu et al. 2023</name>
    <dbReference type="NCBI Taxonomy" id="3031130"/>
    <lineage>
        <taxon>Bacteria</taxon>
        <taxon>Pseudomonadati</taxon>
        <taxon>Pseudomonadota</taxon>
        <taxon>Alphaproteobacteria</taxon>
        <taxon>Sphingomonadales</taxon>
        <taxon>Sphingomonadaceae</taxon>
        <taxon>Novosphingobium</taxon>
    </lineage>
</organism>
<dbReference type="PANTHER" id="PTHR43715">
    <property type="entry name" value="GDP-MANNOSE 4,6-DEHYDRATASE"/>
    <property type="match status" value="1"/>
</dbReference>
<name>A0ABT5WM25_9SPHN</name>
<evidence type="ECO:0000256" key="2">
    <source>
        <dbReference type="ARBA" id="ARBA00009263"/>
    </source>
</evidence>
<dbReference type="InterPro" id="IPR006368">
    <property type="entry name" value="GDP_Man_deHydtase"/>
</dbReference>
<accession>A0ABT5WM25</accession>
<keyword evidence="4 6" id="KW-0456">Lyase</keyword>
<comment type="caution">
    <text evidence="6">The sequence shown here is derived from an EMBL/GenBank/DDBJ whole genome shotgun (WGS) entry which is preliminary data.</text>
</comment>
<comment type="similarity">
    <text evidence="2">Belongs to the NAD(P)-dependent epimerase/dehydratase family. GDP-mannose 4,6-dehydratase subfamily.</text>
</comment>
<dbReference type="Gene3D" id="3.90.25.10">
    <property type="entry name" value="UDP-galactose 4-epimerase, domain 1"/>
    <property type="match status" value="1"/>
</dbReference>
<dbReference type="RefSeq" id="WP_275227195.1">
    <property type="nucleotide sequence ID" value="NZ_JARESE010000014.1"/>
</dbReference>
<evidence type="ECO:0000313" key="7">
    <source>
        <dbReference type="Proteomes" id="UP001216253"/>
    </source>
</evidence>
<reference evidence="6 7" key="1">
    <citation type="submission" date="2023-03" db="EMBL/GenBank/DDBJ databases">
        <title>NovoSphingobium album sp. nov. isolated from polycyclic aromatic hydrocarbons- and heavy-metal polluted soil.</title>
        <authorList>
            <person name="Liu Z."/>
            <person name="Wang K."/>
        </authorList>
    </citation>
    <scope>NUCLEOTIDE SEQUENCE [LARGE SCALE GENOMIC DNA]</scope>
    <source>
        <strain evidence="6 7">H3SJ31-1</strain>
    </source>
</reference>